<dbReference type="GO" id="GO:0098771">
    <property type="term" value="P:inorganic ion homeostasis"/>
    <property type="evidence" value="ECO:0007669"/>
    <property type="project" value="UniProtKB-ARBA"/>
</dbReference>
<evidence type="ECO:0000256" key="2">
    <source>
        <dbReference type="ARBA" id="ARBA00022448"/>
    </source>
</evidence>
<feature type="domain" description="Cation efflux protein transmembrane" evidence="6">
    <location>
        <begin position="66"/>
        <end position="288"/>
    </location>
</feature>
<proteinExistence type="predicted"/>
<organism evidence="7 8">
    <name type="scientific">Malassezia restricta (strain ATCC 96810 / NBRC 103918 / CBS 7877)</name>
    <name type="common">Seborrheic dermatitis infection agent</name>
    <dbReference type="NCBI Taxonomy" id="425264"/>
    <lineage>
        <taxon>Eukaryota</taxon>
        <taxon>Fungi</taxon>
        <taxon>Dikarya</taxon>
        <taxon>Basidiomycota</taxon>
        <taxon>Ustilaginomycotina</taxon>
        <taxon>Malasseziomycetes</taxon>
        <taxon>Malasseziales</taxon>
        <taxon>Malasseziaceae</taxon>
        <taxon>Malassezia</taxon>
    </lineage>
</organism>
<evidence type="ECO:0000256" key="1">
    <source>
        <dbReference type="ARBA" id="ARBA00004141"/>
    </source>
</evidence>
<dbReference type="VEuPathDB" id="FungiDB:DNF11_1918"/>
<sequence length="384" mass="43100">MESAASHAPTFMSDSDTTIYEDQPWFLDKPAHQHHGHHNEHGHDHKHGTDWSDILDGGRNVTRIAILSLSLNMVVMLLKCAAGTYLHSLSLMAEASHAVSDSLSDFLTLVCMYKARQRPSAKFPLGYGKLEPLGSCLSSLMLLLTSLGIGAQALFQFIKTVFPSYLAWANHILSWIPVLHEHHHHHSRDIENEHGKSLYGLALVVFSMLAKEAMYHIMRKTARVAQSSVLEASALHQRMESLGSAMSLVTIMFSSFGYEWLDSLCGIIRALYNGMDAWHLTLTSLGQLCDCSANPETIKEVQEQMECAVIQAQHLPELPTFTWNNVIVVSHGSGLSMYVTLLLPSHTTLKRALAAEAWVQEYFHTHYTKIQILRIKMDIREKME</sequence>
<keyword evidence="8" id="KW-1185">Reference proteome</keyword>
<dbReference type="InterPro" id="IPR002524">
    <property type="entry name" value="Cation_efflux"/>
</dbReference>
<comment type="subcellular location">
    <subcellularLocation>
        <location evidence="1">Membrane</location>
        <topology evidence="1">Multi-pass membrane protein</topology>
    </subcellularLocation>
</comment>
<keyword evidence="3" id="KW-0812">Transmembrane</keyword>
<dbReference type="PANTHER" id="PTHR43840:SF15">
    <property type="entry name" value="MITOCHONDRIAL METAL TRANSPORTER 1-RELATED"/>
    <property type="match status" value="1"/>
</dbReference>
<dbReference type="AlphaFoldDB" id="A0A3G2S6T4"/>
<evidence type="ECO:0000259" key="6">
    <source>
        <dbReference type="Pfam" id="PF01545"/>
    </source>
</evidence>
<dbReference type="EMBL" id="CP033150">
    <property type="protein sequence ID" value="AYO42868.1"/>
    <property type="molecule type" value="Genomic_DNA"/>
</dbReference>
<keyword evidence="2" id="KW-0813">Transport</keyword>
<dbReference type="OrthoDB" id="435980at2759"/>
<evidence type="ECO:0000313" key="7">
    <source>
        <dbReference type="EMBL" id="AYO42868.1"/>
    </source>
</evidence>
<dbReference type="GO" id="GO:0016020">
    <property type="term" value="C:membrane"/>
    <property type="evidence" value="ECO:0007669"/>
    <property type="project" value="UniProtKB-SubCell"/>
</dbReference>
<dbReference type="Pfam" id="PF01545">
    <property type="entry name" value="Cation_efflux"/>
    <property type="match status" value="1"/>
</dbReference>
<gene>
    <name evidence="7" type="primary">MMT2</name>
    <name evidence="7" type="ORF">DNF11_1918</name>
</gene>
<dbReference type="InterPro" id="IPR058533">
    <property type="entry name" value="Cation_efflux_TM"/>
</dbReference>
<dbReference type="Gene3D" id="1.20.1510.10">
    <property type="entry name" value="Cation efflux protein transmembrane domain"/>
    <property type="match status" value="1"/>
</dbReference>
<keyword evidence="4" id="KW-1133">Transmembrane helix</keyword>
<dbReference type="GO" id="GO:0030003">
    <property type="term" value="P:intracellular monoatomic cation homeostasis"/>
    <property type="evidence" value="ECO:0007669"/>
    <property type="project" value="UniProtKB-ARBA"/>
</dbReference>
<dbReference type="InterPro" id="IPR050291">
    <property type="entry name" value="CDF_Transporter"/>
</dbReference>
<evidence type="ECO:0000256" key="5">
    <source>
        <dbReference type="ARBA" id="ARBA00023136"/>
    </source>
</evidence>
<dbReference type="Proteomes" id="UP000269793">
    <property type="component" value="Chromosome III"/>
</dbReference>
<accession>A0A3G2S6T4</accession>
<dbReference type="PANTHER" id="PTHR43840">
    <property type="entry name" value="MITOCHONDRIAL METAL TRANSPORTER 1-RELATED"/>
    <property type="match status" value="1"/>
</dbReference>
<evidence type="ECO:0000256" key="4">
    <source>
        <dbReference type="ARBA" id="ARBA00022989"/>
    </source>
</evidence>
<evidence type="ECO:0000256" key="3">
    <source>
        <dbReference type="ARBA" id="ARBA00022692"/>
    </source>
</evidence>
<dbReference type="GO" id="GO:0008324">
    <property type="term" value="F:monoatomic cation transmembrane transporter activity"/>
    <property type="evidence" value="ECO:0007669"/>
    <property type="project" value="InterPro"/>
</dbReference>
<evidence type="ECO:0000313" key="8">
    <source>
        <dbReference type="Proteomes" id="UP000269793"/>
    </source>
</evidence>
<dbReference type="STRING" id="425264.A0A3G2S6T4"/>
<name>A0A3G2S6T4_MALR7</name>
<dbReference type="NCBIfam" id="TIGR01297">
    <property type="entry name" value="CDF"/>
    <property type="match status" value="1"/>
</dbReference>
<keyword evidence="5" id="KW-0472">Membrane</keyword>
<dbReference type="InterPro" id="IPR027469">
    <property type="entry name" value="Cation_efflux_TMD_sf"/>
</dbReference>
<protein>
    <submittedName>
        <fullName evidence="7">Mitochondrial metal transporter 2</fullName>
    </submittedName>
</protein>
<dbReference type="SUPFAM" id="SSF161111">
    <property type="entry name" value="Cation efflux protein transmembrane domain-like"/>
    <property type="match status" value="1"/>
</dbReference>
<reference evidence="7 8" key="1">
    <citation type="submission" date="2018-10" db="EMBL/GenBank/DDBJ databases">
        <title>Complete genome sequence of Malassezia restricta CBS 7877.</title>
        <authorList>
            <person name="Morand S.C."/>
            <person name="Bertignac M."/>
            <person name="Iltis A."/>
            <person name="Kolder I."/>
            <person name="Pirovano W."/>
            <person name="Jourdain R."/>
            <person name="Clavaud C."/>
        </authorList>
    </citation>
    <scope>NUCLEOTIDE SEQUENCE [LARGE SCALE GENOMIC DNA]</scope>
    <source>
        <strain evidence="7 8">CBS 7877</strain>
    </source>
</reference>